<name>A0ABN9T9R8_9DINO</name>
<keyword evidence="3" id="KW-1185">Reference proteome</keyword>
<comment type="caution">
    <text evidence="2">The sequence shown here is derived from an EMBL/GenBank/DDBJ whole genome shotgun (WGS) entry which is preliminary data.</text>
</comment>
<evidence type="ECO:0000313" key="3">
    <source>
        <dbReference type="Proteomes" id="UP001189429"/>
    </source>
</evidence>
<sequence>MDAAGSLLGLLVWSCAVVCVHGSNWTCTPPPGSSCFSSNISFLANPGPRQLLDKSDAARTIAFTIVQGKKACQEFPGFLWYFANSTAETPLGGLDVYALDDEGLRCVQNLTEAHPGYVRRVVSLVSPESQVRAKFRPARASGDSAASASGARPRRLWPSNVYQYIIWVIFEELMAQGMHVIHFDTDVIILRDLWTNLVSPVRSGYDIITTCDKFGPGSDRGCSFNPAVMFMRHGEAVQSMLSWIMQLWDTSWLDPQTHQMPMKIVRRSIGSTHDLSDMFVMNRYRKLCLISANLAVTQGNEQFLKITSFRR</sequence>
<protein>
    <recommendedName>
        <fullName evidence="4">Nucleotide-diphospho-sugar transferase domain-containing protein</fullName>
    </recommendedName>
</protein>
<dbReference type="EMBL" id="CAUYUJ010014491">
    <property type="protein sequence ID" value="CAK0841903.1"/>
    <property type="molecule type" value="Genomic_DNA"/>
</dbReference>
<feature type="chain" id="PRO_5046614083" description="Nucleotide-diphospho-sugar transferase domain-containing protein" evidence="1">
    <location>
        <begin position="23"/>
        <end position="311"/>
    </location>
</feature>
<proteinExistence type="predicted"/>
<reference evidence="2" key="1">
    <citation type="submission" date="2023-10" db="EMBL/GenBank/DDBJ databases">
        <authorList>
            <person name="Chen Y."/>
            <person name="Shah S."/>
            <person name="Dougan E. K."/>
            <person name="Thang M."/>
            <person name="Chan C."/>
        </authorList>
    </citation>
    <scope>NUCLEOTIDE SEQUENCE [LARGE SCALE GENOMIC DNA]</scope>
</reference>
<evidence type="ECO:0008006" key="4">
    <source>
        <dbReference type="Google" id="ProtNLM"/>
    </source>
</evidence>
<organism evidence="2 3">
    <name type="scientific">Prorocentrum cordatum</name>
    <dbReference type="NCBI Taxonomy" id="2364126"/>
    <lineage>
        <taxon>Eukaryota</taxon>
        <taxon>Sar</taxon>
        <taxon>Alveolata</taxon>
        <taxon>Dinophyceae</taxon>
        <taxon>Prorocentrales</taxon>
        <taxon>Prorocentraceae</taxon>
        <taxon>Prorocentrum</taxon>
    </lineage>
</organism>
<evidence type="ECO:0000313" key="2">
    <source>
        <dbReference type="EMBL" id="CAK0841903.1"/>
    </source>
</evidence>
<dbReference type="Proteomes" id="UP001189429">
    <property type="component" value="Unassembled WGS sequence"/>
</dbReference>
<gene>
    <name evidence="2" type="ORF">PCOR1329_LOCUS36968</name>
</gene>
<accession>A0ABN9T9R8</accession>
<keyword evidence="1" id="KW-0732">Signal</keyword>
<evidence type="ECO:0000256" key="1">
    <source>
        <dbReference type="SAM" id="SignalP"/>
    </source>
</evidence>
<feature type="signal peptide" evidence="1">
    <location>
        <begin position="1"/>
        <end position="22"/>
    </location>
</feature>